<evidence type="ECO:0000256" key="4">
    <source>
        <dbReference type="ARBA" id="ARBA00023136"/>
    </source>
</evidence>
<proteinExistence type="inferred from homology"/>
<organism evidence="6 7">
    <name type="scientific">Robiginitalea biformata (strain ATCC BAA-864 / DSM 15991 / KCTC 12146 / HTCC2501)</name>
    <dbReference type="NCBI Taxonomy" id="313596"/>
    <lineage>
        <taxon>Bacteria</taxon>
        <taxon>Pseudomonadati</taxon>
        <taxon>Bacteroidota</taxon>
        <taxon>Flavobacteriia</taxon>
        <taxon>Flavobacteriales</taxon>
        <taxon>Flavobacteriaceae</taxon>
        <taxon>Robiginitalea</taxon>
    </lineage>
</organism>
<dbReference type="GO" id="GO:0005886">
    <property type="term" value="C:plasma membrane"/>
    <property type="evidence" value="ECO:0007669"/>
    <property type="project" value="UniProtKB-SubCell"/>
</dbReference>
<evidence type="ECO:0000313" key="7">
    <source>
        <dbReference type="Proteomes" id="UP000009049"/>
    </source>
</evidence>
<evidence type="ECO:0000256" key="5">
    <source>
        <dbReference type="RuleBase" id="RU363041"/>
    </source>
</evidence>
<feature type="transmembrane region" description="Helical" evidence="5">
    <location>
        <begin position="136"/>
        <end position="160"/>
    </location>
</feature>
<dbReference type="RefSeq" id="WP_015754948.1">
    <property type="nucleotide sequence ID" value="NC_013222.1"/>
</dbReference>
<keyword evidence="5" id="KW-1003">Cell membrane</keyword>
<evidence type="ECO:0000313" key="6">
    <source>
        <dbReference type="EMBL" id="EAR15632.1"/>
    </source>
</evidence>
<feature type="transmembrane region" description="Helical" evidence="5">
    <location>
        <begin position="97"/>
        <end position="115"/>
    </location>
</feature>
<evidence type="ECO:0000256" key="1">
    <source>
        <dbReference type="ARBA" id="ARBA00004141"/>
    </source>
</evidence>
<dbReference type="PANTHER" id="PTHR43701">
    <property type="entry name" value="MEMBRANE TRANSPORTER PROTEIN MJ0441-RELATED"/>
    <property type="match status" value="1"/>
</dbReference>
<accession>A4CL83</accession>
<evidence type="ECO:0000256" key="3">
    <source>
        <dbReference type="ARBA" id="ARBA00022989"/>
    </source>
</evidence>
<feature type="transmembrane region" description="Helical" evidence="5">
    <location>
        <begin position="71"/>
        <end position="91"/>
    </location>
</feature>
<dbReference type="InterPro" id="IPR002781">
    <property type="entry name" value="TM_pro_TauE-like"/>
</dbReference>
<evidence type="ECO:0000256" key="2">
    <source>
        <dbReference type="ARBA" id="ARBA00022692"/>
    </source>
</evidence>
<sequence>MHPDLIWLVLAFFTIALLYASAGFGGGSSYLAILSLGLAEFYEIRTIALLCNLTVVSGSVWLFYKRGHLDWNLCIPFTLASIPLAYMGASFRLEEQVFFGILGAALLISSLALGYQSVRHRFRIPKKHRYTRSLTYLLGGAIGMLSGLVGIGGGIFLAPVLNHLKWDLPIKIAALASFFILVNSLSGLAGLVTAGTFTVSWIPALALMAAVLAGGQIGIRLTLNRFTANGIRMVTAVLVFLVGLRVLLVNGMGFEMLP</sequence>
<protein>
    <recommendedName>
        <fullName evidence="5">Probable membrane transporter protein</fullName>
    </recommendedName>
</protein>
<feature type="transmembrane region" description="Helical" evidence="5">
    <location>
        <begin position="46"/>
        <end position="64"/>
    </location>
</feature>
<keyword evidence="3 5" id="KW-1133">Transmembrane helix</keyword>
<dbReference type="EMBL" id="CP001712">
    <property type="protein sequence ID" value="EAR15632.1"/>
    <property type="molecule type" value="Genomic_DNA"/>
</dbReference>
<comment type="subcellular location">
    <subcellularLocation>
        <location evidence="5">Cell membrane</location>
        <topology evidence="5">Multi-pass membrane protein</topology>
    </subcellularLocation>
    <subcellularLocation>
        <location evidence="1">Membrane</location>
        <topology evidence="1">Multi-pass membrane protein</topology>
    </subcellularLocation>
</comment>
<comment type="similarity">
    <text evidence="5">Belongs to the 4-toluene sulfonate uptake permease (TSUP) (TC 2.A.102) family.</text>
</comment>
<keyword evidence="7" id="KW-1185">Reference proteome</keyword>
<dbReference type="eggNOG" id="COG0730">
    <property type="taxonomic scope" value="Bacteria"/>
</dbReference>
<dbReference type="Pfam" id="PF01925">
    <property type="entry name" value="TauE"/>
    <property type="match status" value="1"/>
</dbReference>
<dbReference type="OrthoDB" id="560496at2"/>
<dbReference type="HOGENOM" id="CLU_045498_4_0_10"/>
<dbReference type="KEGG" id="rbi:RB2501_14929"/>
<dbReference type="PANTHER" id="PTHR43701:SF5">
    <property type="entry name" value="MEMBRANE TRANSPORTER PROTEIN-RELATED"/>
    <property type="match status" value="1"/>
</dbReference>
<keyword evidence="4 5" id="KW-0472">Membrane</keyword>
<dbReference type="InterPro" id="IPR051598">
    <property type="entry name" value="TSUP/Inactive_protease-like"/>
</dbReference>
<reference evidence="6 7" key="1">
    <citation type="journal article" date="2009" name="J. Bacteriol.">
        <title>Complete genome sequence of Robiginitalea biformata HTCC2501.</title>
        <authorList>
            <person name="Oh H.M."/>
            <person name="Giovannoni S.J."/>
            <person name="Lee K."/>
            <person name="Ferriera S."/>
            <person name="Johnson J."/>
            <person name="Cho J.C."/>
        </authorList>
    </citation>
    <scope>NUCLEOTIDE SEQUENCE [LARGE SCALE GENOMIC DNA]</scope>
    <source>
        <strain evidence="7">ATCC BAA-864 / HTCC2501 / KCTC 12146</strain>
    </source>
</reference>
<dbReference type="Proteomes" id="UP000009049">
    <property type="component" value="Chromosome"/>
</dbReference>
<feature type="transmembrane region" description="Helical" evidence="5">
    <location>
        <begin position="199"/>
        <end position="219"/>
    </location>
</feature>
<dbReference type="STRING" id="313596.RB2501_14929"/>
<keyword evidence="2 5" id="KW-0812">Transmembrane</keyword>
<name>A4CL83_ROBBH</name>
<dbReference type="AlphaFoldDB" id="A4CL83"/>
<feature type="transmembrane region" description="Helical" evidence="5">
    <location>
        <begin position="231"/>
        <end position="248"/>
    </location>
</feature>
<feature type="transmembrane region" description="Helical" evidence="5">
    <location>
        <begin position="172"/>
        <end position="192"/>
    </location>
</feature>
<gene>
    <name evidence="6" type="ordered locus">RB2501_14929</name>
</gene>